<evidence type="ECO:0000313" key="2">
    <source>
        <dbReference type="Proteomes" id="UP000324832"/>
    </source>
</evidence>
<name>A0A5E4Q5B9_9NEOP</name>
<dbReference type="AlphaFoldDB" id="A0A5E4Q5B9"/>
<organism evidence="1 2">
    <name type="scientific">Leptidea sinapis</name>
    <dbReference type="NCBI Taxonomy" id="189913"/>
    <lineage>
        <taxon>Eukaryota</taxon>
        <taxon>Metazoa</taxon>
        <taxon>Ecdysozoa</taxon>
        <taxon>Arthropoda</taxon>
        <taxon>Hexapoda</taxon>
        <taxon>Insecta</taxon>
        <taxon>Pterygota</taxon>
        <taxon>Neoptera</taxon>
        <taxon>Endopterygota</taxon>
        <taxon>Lepidoptera</taxon>
        <taxon>Glossata</taxon>
        <taxon>Ditrysia</taxon>
        <taxon>Papilionoidea</taxon>
        <taxon>Pieridae</taxon>
        <taxon>Dismorphiinae</taxon>
        <taxon>Leptidea</taxon>
    </lineage>
</organism>
<accession>A0A5E4Q5B9</accession>
<evidence type="ECO:0000313" key="1">
    <source>
        <dbReference type="EMBL" id="VVC92754.1"/>
    </source>
</evidence>
<protein>
    <submittedName>
        <fullName evidence="1">Uncharacterized protein</fullName>
    </submittedName>
</protein>
<dbReference type="EMBL" id="FZQP02001393">
    <property type="protein sequence ID" value="VVC92754.1"/>
    <property type="molecule type" value="Genomic_DNA"/>
</dbReference>
<keyword evidence="2" id="KW-1185">Reference proteome</keyword>
<sequence>MEEKLRPVLEENKLLKIKVENLQKKLSSAHENIVPGHLFHSTIVMLSNRFNELSEGRDTKELADMRNKGKNE</sequence>
<dbReference type="Proteomes" id="UP000324832">
    <property type="component" value="Unassembled WGS sequence"/>
</dbReference>
<reference evidence="1 2" key="1">
    <citation type="submission" date="2017-07" db="EMBL/GenBank/DDBJ databases">
        <authorList>
            <person name="Talla V."/>
            <person name="Backstrom N."/>
        </authorList>
    </citation>
    <scope>NUCLEOTIDE SEQUENCE [LARGE SCALE GENOMIC DNA]</scope>
</reference>
<proteinExistence type="predicted"/>
<gene>
    <name evidence="1" type="ORF">LSINAPIS_LOCUS5113</name>
</gene>